<comment type="subunit">
    <text evidence="2">Part of the Csm effector complex that includes Cas10, Csm2, Csm3, Csm4 and Csm5.</text>
</comment>
<evidence type="ECO:0000313" key="5">
    <source>
        <dbReference type="EMBL" id="MBB0228324.1"/>
    </source>
</evidence>
<feature type="region of interest" description="Disordered" evidence="3">
    <location>
        <begin position="18"/>
        <end position="39"/>
    </location>
</feature>
<organism evidence="5 6">
    <name type="scientific">Streptomyces calidiresistens</name>
    <dbReference type="NCBI Taxonomy" id="1485586"/>
    <lineage>
        <taxon>Bacteria</taxon>
        <taxon>Bacillati</taxon>
        <taxon>Actinomycetota</taxon>
        <taxon>Actinomycetes</taxon>
        <taxon>Kitasatosporales</taxon>
        <taxon>Streptomycetaceae</taxon>
        <taxon>Streptomyces</taxon>
    </lineage>
</organism>
<feature type="domain" description="CRISPR type III-associated protein" evidence="4">
    <location>
        <begin position="122"/>
        <end position="309"/>
    </location>
</feature>
<dbReference type="EMBL" id="VKHS01000020">
    <property type="protein sequence ID" value="MBB0228324.1"/>
    <property type="molecule type" value="Genomic_DNA"/>
</dbReference>
<comment type="caution">
    <text evidence="5">The sequence shown here is derived from an EMBL/GenBank/DDBJ whole genome shotgun (WGS) entry which is preliminary data.</text>
</comment>
<evidence type="ECO:0000256" key="2">
    <source>
        <dbReference type="ARBA" id="ARBA00093789"/>
    </source>
</evidence>
<evidence type="ECO:0000259" key="4">
    <source>
        <dbReference type="Pfam" id="PF03787"/>
    </source>
</evidence>
<gene>
    <name evidence="5" type="primary">cmr6</name>
    <name evidence="5" type="ORF">FOE67_02035</name>
</gene>
<dbReference type="InterPro" id="IPR005537">
    <property type="entry name" value="RAMP_III_fam"/>
</dbReference>
<proteinExistence type="predicted"/>
<dbReference type="RefSeq" id="WP_182660011.1">
    <property type="nucleotide sequence ID" value="NZ_VKHS01000020.1"/>
</dbReference>
<feature type="region of interest" description="Disordered" evidence="3">
    <location>
        <begin position="230"/>
        <end position="256"/>
    </location>
</feature>
<evidence type="ECO:0000256" key="3">
    <source>
        <dbReference type="SAM" id="MobiDB-lite"/>
    </source>
</evidence>
<feature type="compositionally biased region" description="Basic and acidic residues" evidence="3">
    <location>
        <begin position="27"/>
        <end position="36"/>
    </location>
</feature>
<accession>A0A7W3XV30</accession>
<dbReference type="AlphaFoldDB" id="A0A7W3XV30"/>
<dbReference type="InterPro" id="IPR010172">
    <property type="entry name" value="CRISPR-assoc_prot_TM1791"/>
</dbReference>
<reference evidence="6" key="1">
    <citation type="submission" date="2019-10" db="EMBL/GenBank/DDBJ databases">
        <title>Streptomyces sp. nov., a novel actinobacterium isolated from alkaline environment.</title>
        <authorList>
            <person name="Golinska P."/>
        </authorList>
    </citation>
    <scope>NUCLEOTIDE SEQUENCE [LARGE SCALE GENOMIC DNA]</scope>
    <source>
        <strain evidence="6">DSM 42108</strain>
    </source>
</reference>
<name>A0A7W3XV30_9ACTN</name>
<evidence type="ECO:0000256" key="1">
    <source>
        <dbReference type="ARBA" id="ARBA00023118"/>
    </source>
</evidence>
<evidence type="ECO:0000313" key="6">
    <source>
        <dbReference type="Proteomes" id="UP000530234"/>
    </source>
</evidence>
<dbReference type="Proteomes" id="UP000530234">
    <property type="component" value="Unassembled WGS sequence"/>
</dbReference>
<dbReference type="PANTHER" id="PTHR39965">
    <property type="entry name" value="CRISPR SYSTEM CMR SUBUNIT CMR6"/>
    <property type="match status" value="1"/>
</dbReference>
<protein>
    <submittedName>
        <fullName evidence="5">Type III-B CRISPR module RAMP protein Cmr6</fullName>
    </submittedName>
</protein>
<dbReference type="NCBIfam" id="TIGR01898">
    <property type="entry name" value="cas_TM1791_cmr6"/>
    <property type="match status" value="1"/>
</dbReference>
<keyword evidence="6" id="KW-1185">Reference proteome</keyword>
<feature type="region of interest" description="Disordered" evidence="3">
    <location>
        <begin position="176"/>
        <end position="200"/>
    </location>
</feature>
<dbReference type="PANTHER" id="PTHR39965:SF1">
    <property type="entry name" value="CRISPR SYSTEM CMR SUBUNIT CMR6"/>
    <property type="match status" value="1"/>
</dbReference>
<dbReference type="Pfam" id="PF03787">
    <property type="entry name" value="RAMPs"/>
    <property type="match status" value="1"/>
</dbReference>
<sequence length="324" mass="34067">MKGFVAPLHQAVRLQGDLNFPGTMKGNGKEGQKGDESNIPNPLVVLRRAACVHLKENDVTADILDPRGTEALMKWAAGALGGDEKLLTRTNARRKRALSALRGQGTHVVRLSAEVEWRLGVGLGARENVHEFGLTLHGTYGVPMIPGSSVKGMTAALAREQGADPRLMEAVFGSPRPATEASEAGGGTSSDSEPEGAASQGGVCFLDALPTRPATIVRDVLTPHVQPYYASTQSDPEEEDPSAESQPVAPGEHHNPIPVEFLTVSKTAFGIDLIGRDPALLKQAADWCATACEDLGVGGKTGAGYGYLRAGTLPPPEASQPYHS</sequence>
<dbReference type="GO" id="GO:0051607">
    <property type="term" value="P:defense response to virus"/>
    <property type="evidence" value="ECO:0007669"/>
    <property type="project" value="UniProtKB-KW"/>
</dbReference>
<keyword evidence="1" id="KW-0051">Antiviral defense</keyword>